<evidence type="ECO:0000256" key="4">
    <source>
        <dbReference type="ARBA" id="ARBA00023136"/>
    </source>
</evidence>
<accession>A0A081N539</accession>
<reference evidence="7 8" key="1">
    <citation type="submission" date="2014-06" db="EMBL/GenBank/DDBJ databases">
        <title>Whole Genome Sequences of Three Symbiotic Endozoicomonas Bacteria.</title>
        <authorList>
            <person name="Neave M.J."/>
            <person name="Apprill A."/>
            <person name="Voolstra C.R."/>
        </authorList>
    </citation>
    <scope>NUCLEOTIDE SEQUENCE [LARGE SCALE GENOMIC DNA]</scope>
    <source>
        <strain evidence="7 8">LMG 24815</strain>
    </source>
</reference>
<dbReference type="CDD" id="cd18179">
    <property type="entry name" value="ATP-synt_Vo_Ao_c_NTPK_rpt1"/>
    <property type="match status" value="1"/>
</dbReference>
<keyword evidence="7" id="KW-0378">Hydrolase</keyword>
<dbReference type="Proteomes" id="UP000028006">
    <property type="component" value="Unassembled WGS sequence"/>
</dbReference>
<proteinExistence type="predicted"/>
<dbReference type="RefSeq" id="WP_034876515.1">
    <property type="nucleotide sequence ID" value="NZ_JOKG01000003.1"/>
</dbReference>
<dbReference type="NCBIfam" id="NF007200">
    <property type="entry name" value="PRK09621.1"/>
    <property type="match status" value="1"/>
</dbReference>
<evidence type="ECO:0000256" key="5">
    <source>
        <dbReference type="SAM" id="Phobius"/>
    </source>
</evidence>
<evidence type="ECO:0000256" key="1">
    <source>
        <dbReference type="ARBA" id="ARBA00004141"/>
    </source>
</evidence>
<dbReference type="Pfam" id="PF00137">
    <property type="entry name" value="ATP-synt_C"/>
    <property type="match status" value="2"/>
</dbReference>
<feature type="domain" description="V-ATPase proteolipid subunit C-like" evidence="6">
    <location>
        <begin position="11"/>
        <end position="69"/>
    </location>
</feature>
<name>A0A081N539_9GAMM</name>
<sequence length="149" mass="14768">MEQLIIALGWLGVFAPVALGAVGSAIGCSVAGQAACGAMLDVESGYGKFVGLSAMPSSQVIYGIVIMFTLSGLGVTEATAPGLFGIGLLTGVALMYSATYQGQAVAAAINASKNKPEVFGLSIAPAAIVEGFAVFAFVFALVMGQAIGA</sequence>
<organism evidence="7 8">
    <name type="scientific">Endozoicomonas montiporae</name>
    <dbReference type="NCBI Taxonomy" id="1027273"/>
    <lineage>
        <taxon>Bacteria</taxon>
        <taxon>Pseudomonadati</taxon>
        <taxon>Pseudomonadota</taxon>
        <taxon>Gammaproteobacteria</taxon>
        <taxon>Oceanospirillales</taxon>
        <taxon>Endozoicomonadaceae</taxon>
        <taxon>Endozoicomonas</taxon>
    </lineage>
</organism>
<comment type="subcellular location">
    <subcellularLocation>
        <location evidence="1">Membrane</location>
        <topology evidence="1">Multi-pass membrane protein</topology>
    </subcellularLocation>
</comment>
<dbReference type="Gene3D" id="1.20.120.610">
    <property type="entry name" value="lithium bound rotor ring of v- atpase"/>
    <property type="match status" value="1"/>
</dbReference>
<protein>
    <submittedName>
        <fullName evidence="7">ATP synthase subunit K</fullName>
        <ecNumber evidence="7">3.6.3.14</ecNumber>
    </submittedName>
</protein>
<keyword evidence="8" id="KW-1185">Reference proteome</keyword>
<feature type="transmembrane region" description="Helical" evidence="5">
    <location>
        <begin position="119"/>
        <end position="143"/>
    </location>
</feature>
<feature type="domain" description="V-ATPase proteolipid subunit C-like" evidence="6">
    <location>
        <begin position="84"/>
        <end position="143"/>
    </location>
</feature>
<gene>
    <name evidence="7" type="ORF">GZ77_14640</name>
</gene>
<dbReference type="InterPro" id="IPR035921">
    <property type="entry name" value="F/V-ATP_Csub_sf"/>
</dbReference>
<dbReference type="GO" id="GO:0033177">
    <property type="term" value="C:proton-transporting two-sector ATPase complex, proton-transporting domain"/>
    <property type="evidence" value="ECO:0007669"/>
    <property type="project" value="InterPro"/>
</dbReference>
<dbReference type="CDD" id="cd18180">
    <property type="entry name" value="ATP-synt_Vo_Ao_c_NTPK_rpt2"/>
    <property type="match status" value="1"/>
</dbReference>
<dbReference type="InterPro" id="IPR002379">
    <property type="entry name" value="ATPase_proteolipid_c-like_dom"/>
</dbReference>
<evidence type="ECO:0000259" key="6">
    <source>
        <dbReference type="Pfam" id="PF00137"/>
    </source>
</evidence>
<comment type="caution">
    <text evidence="7">The sequence shown here is derived from an EMBL/GenBank/DDBJ whole genome shotgun (WGS) entry which is preliminary data.</text>
</comment>
<dbReference type="SUPFAM" id="SSF81333">
    <property type="entry name" value="F1F0 ATP synthase subunit C"/>
    <property type="match status" value="1"/>
</dbReference>
<dbReference type="EC" id="3.6.3.14" evidence="7"/>
<evidence type="ECO:0000256" key="2">
    <source>
        <dbReference type="ARBA" id="ARBA00022692"/>
    </source>
</evidence>
<dbReference type="GO" id="GO:0016787">
    <property type="term" value="F:hydrolase activity"/>
    <property type="evidence" value="ECO:0007669"/>
    <property type="project" value="UniProtKB-KW"/>
</dbReference>
<keyword evidence="4 5" id="KW-0472">Membrane</keyword>
<dbReference type="EMBL" id="JOKG01000003">
    <property type="protein sequence ID" value="KEQ13562.1"/>
    <property type="molecule type" value="Genomic_DNA"/>
</dbReference>
<dbReference type="eggNOG" id="COG0636">
    <property type="taxonomic scope" value="Bacteria"/>
</dbReference>
<dbReference type="AlphaFoldDB" id="A0A081N539"/>
<evidence type="ECO:0000256" key="3">
    <source>
        <dbReference type="ARBA" id="ARBA00022989"/>
    </source>
</evidence>
<keyword evidence="3 5" id="KW-1133">Transmembrane helix</keyword>
<evidence type="ECO:0000313" key="7">
    <source>
        <dbReference type="EMBL" id="KEQ13562.1"/>
    </source>
</evidence>
<dbReference type="GO" id="GO:0015078">
    <property type="term" value="F:proton transmembrane transporter activity"/>
    <property type="evidence" value="ECO:0007669"/>
    <property type="project" value="InterPro"/>
</dbReference>
<keyword evidence="2 5" id="KW-0812">Transmembrane</keyword>
<feature type="transmembrane region" description="Helical" evidence="5">
    <location>
        <begin position="82"/>
        <end position="99"/>
    </location>
</feature>
<evidence type="ECO:0000313" key="8">
    <source>
        <dbReference type="Proteomes" id="UP000028006"/>
    </source>
</evidence>
<feature type="transmembrane region" description="Helical" evidence="5">
    <location>
        <begin position="49"/>
        <end position="70"/>
    </location>
</feature>